<feature type="domain" description="Peptidase C14 caspase" evidence="1">
    <location>
        <begin position="23"/>
        <end position="240"/>
    </location>
</feature>
<gene>
    <name evidence="2" type="ORF">GJR95_40195</name>
</gene>
<dbReference type="InterPro" id="IPR011600">
    <property type="entry name" value="Pept_C14_caspase"/>
</dbReference>
<dbReference type="SUPFAM" id="SSF52129">
    <property type="entry name" value="Caspase-like"/>
    <property type="match status" value="1"/>
</dbReference>
<dbReference type="InterPro" id="IPR050452">
    <property type="entry name" value="Metacaspase"/>
</dbReference>
<proteinExistence type="predicted"/>
<dbReference type="Proteomes" id="UP000464577">
    <property type="component" value="Chromosome"/>
</dbReference>
<evidence type="ECO:0000313" key="3">
    <source>
        <dbReference type="Proteomes" id="UP000464577"/>
    </source>
</evidence>
<sequence>MKWFLLSALIWVATIEVVAQQTYAVVVGVSDYVGTRNDLHFADDDAWLVTRFLRSPKGGSIPPNHIITLTNGQATHANVLQALRIFEMARPSDRILFHFSGHGLDGTFFTADDQELLHQELKAAFRRSAAKTKIVWADACHSGSIRQSSSVRPINSQKNYSQFNDPSLNIIVMASSRSSQNSMEQPFLGQGAFTYFLVKGAQGDADQNHDGIVTIAEHYQYVRDRVQQVTHNAQIPIITGKFSNTLPITIL</sequence>
<organism evidence="2 3">
    <name type="scientific">Spirosoma endbachense</name>
    <dbReference type="NCBI Taxonomy" id="2666025"/>
    <lineage>
        <taxon>Bacteria</taxon>
        <taxon>Pseudomonadati</taxon>
        <taxon>Bacteroidota</taxon>
        <taxon>Cytophagia</taxon>
        <taxon>Cytophagales</taxon>
        <taxon>Cytophagaceae</taxon>
        <taxon>Spirosoma</taxon>
    </lineage>
</organism>
<evidence type="ECO:0000259" key="1">
    <source>
        <dbReference type="Pfam" id="PF00656"/>
    </source>
</evidence>
<dbReference type="Pfam" id="PF00656">
    <property type="entry name" value="Peptidase_C14"/>
    <property type="match status" value="1"/>
</dbReference>
<dbReference type="RefSeq" id="WP_162391272.1">
    <property type="nucleotide sequence ID" value="NZ_CP045997.1"/>
</dbReference>
<dbReference type="GO" id="GO:0005737">
    <property type="term" value="C:cytoplasm"/>
    <property type="evidence" value="ECO:0007669"/>
    <property type="project" value="TreeGrafter"/>
</dbReference>
<accession>A0A6P1WAT7</accession>
<dbReference type="Gene3D" id="3.40.50.1460">
    <property type="match status" value="1"/>
</dbReference>
<reference evidence="2 3" key="1">
    <citation type="submission" date="2019-11" db="EMBL/GenBank/DDBJ databases">
        <title>Spirosoma endbachense sp. nov., isolated from a natural salt meadow.</title>
        <authorList>
            <person name="Rojas J."/>
            <person name="Ambika Manirajan B."/>
            <person name="Ratering S."/>
            <person name="Suarez C."/>
            <person name="Geissler-Plaum R."/>
            <person name="Schnell S."/>
        </authorList>
    </citation>
    <scope>NUCLEOTIDE SEQUENCE [LARGE SCALE GENOMIC DNA]</scope>
    <source>
        <strain evidence="2 3">I-24</strain>
    </source>
</reference>
<name>A0A6P1WAT7_9BACT</name>
<evidence type="ECO:0000313" key="2">
    <source>
        <dbReference type="EMBL" id="QHW00877.1"/>
    </source>
</evidence>
<dbReference type="KEGG" id="senf:GJR95_40195"/>
<keyword evidence="3" id="KW-1185">Reference proteome</keyword>
<dbReference type="InterPro" id="IPR029030">
    <property type="entry name" value="Caspase-like_dom_sf"/>
</dbReference>
<dbReference type="AlphaFoldDB" id="A0A6P1WAT7"/>
<dbReference type="PANTHER" id="PTHR48104:SF30">
    <property type="entry name" value="METACASPASE-1"/>
    <property type="match status" value="1"/>
</dbReference>
<dbReference type="EMBL" id="CP045997">
    <property type="protein sequence ID" value="QHW00877.1"/>
    <property type="molecule type" value="Genomic_DNA"/>
</dbReference>
<dbReference type="GO" id="GO:0006508">
    <property type="term" value="P:proteolysis"/>
    <property type="evidence" value="ECO:0007669"/>
    <property type="project" value="InterPro"/>
</dbReference>
<protein>
    <submittedName>
        <fullName evidence="2">Caspase family protein</fullName>
    </submittedName>
</protein>
<dbReference type="PANTHER" id="PTHR48104">
    <property type="entry name" value="METACASPASE-4"/>
    <property type="match status" value="1"/>
</dbReference>
<dbReference type="GO" id="GO:0004197">
    <property type="term" value="F:cysteine-type endopeptidase activity"/>
    <property type="evidence" value="ECO:0007669"/>
    <property type="project" value="InterPro"/>
</dbReference>